<organism evidence="4 5">
    <name type="scientific">Lolium multiflorum</name>
    <name type="common">Italian ryegrass</name>
    <name type="synonym">Lolium perenne subsp. multiflorum</name>
    <dbReference type="NCBI Taxonomy" id="4521"/>
    <lineage>
        <taxon>Eukaryota</taxon>
        <taxon>Viridiplantae</taxon>
        <taxon>Streptophyta</taxon>
        <taxon>Embryophyta</taxon>
        <taxon>Tracheophyta</taxon>
        <taxon>Spermatophyta</taxon>
        <taxon>Magnoliopsida</taxon>
        <taxon>Liliopsida</taxon>
        <taxon>Poales</taxon>
        <taxon>Poaceae</taxon>
        <taxon>BOP clade</taxon>
        <taxon>Pooideae</taxon>
        <taxon>Poodae</taxon>
        <taxon>Poeae</taxon>
        <taxon>Poeae Chloroplast Group 2 (Poeae type)</taxon>
        <taxon>Loliodinae</taxon>
        <taxon>Loliinae</taxon>
        <taxon>Lolium</taxon>
    </lineage>
</organism>
<feature type="chain" id="PRO_5041920536" evidence="3">
    <location>
        <begin position="23"/>
        <end position="712"/>
    </location>
</feature>
<keyword evidence="3" id="KW-0732">Signal</keyword>
<sequence>MAFHRLLLLLLLAMVPLLTTSACKLPPEHTTEPRRHHPPPPSTLTARFHPVPSATTSMRQNHAVPCATTSTATLTLDRFTTQAPPSPREQAMAGAPLGPPKPAATPPPPIAAPDLTSEPPTRQQEDTGSEGSASAPTVAEPAAATTFLDQRAAAASAAAGSPPPIQAGLARAVPLGSQEGLLPLARALTSVGYTEMASAAPLLTWWSGAITVFAAPDGSSCPHRDNLVEHIALGYYPYSELAASRTVKIPSASLNLCLNIVTVRGTFSRLYVEGVEISHPDLYNDGRYIIHGLHGWLPPLRDSCFEAARVSSNSSGPDGARCGGRNATRATGAIDDDSHHPRRSLAVAGRSPAAAPMREAIARLRRRGYGDLAIALRVKFPHLRKFTNVTAFAFDDQAIFGGGVDDNSQARRLYIVPNYRLTHADLLRLRPGTVFYTLAGGQSLVVTHGAGSQVRINGMSIKDPDVAVNSRIAVHGMRSGPPHLNMAAAQGQRKIVSKRSPVQMTRDSVVSSGVPLYWAVSAVLLAAVAGAVVAGSWFAWRSGNNGQRIYLAQEAMDAVYRARYGRRNLLAEIDEQTQRNCIICSISPFHWRATCCKRKYCSSCVGAGYVKHHNAFYAPNPCIEDGILVPTLRVILHPDFVGMYMESEERVKSEFEKELQQYGPMDEHIVKRIYSSHEDLTAKVPPRRILVYSRVTTGQIIHQSIYETTRIA</sequence>
<keyword evidence="2" id="KW-0812">Transmembrane</keyword>
<gene>
    <name evidence="4" type="ORF">QYE76_011633</name>
</gene>
<evidence type="ECO:0000313" key="5">
    <source>
        <dbReference type="Proteomes" id="UP001231189"/>
    </source>
</evidence>
<feature type="compositionally biased region" description="Pro residues" evidence="1">
    <location>
        <begin position="97"/>
        <end position="111"/>
    </location>
</feature>
<keyword evidence="2" id="KW-1133">Transmembrane helix</keyword>
<feature type="region of interest" description="Disordered" evidence="1">
    <location>
        <begin position="26"/>
        <end position="49"/>
    </location>
</feature>
<dbReference type="PROSITE" id="PS51257">
    <property type="entry name" value="PROKAR_LIPOPROTEIN"/>
    <property type="match status" value="1"/>
</dbReference>
<dbReference type="PANTHER" id="PTHR33985:SF2">
    <property type="entry name" value="EXPRESSED PROTEIN"/>
    <property type="match status" value="1"/>
</dbReference>
<comment type="caution">
    <text evidence="4">The sequence shown here is derived from an EMBL/GenBank/DDBJ whole genome shotgun (WGS) entry which is preliminary data.</text>
</comment>
<dbReference type="Proteomes" id="UP001231189">
    <property type="component" value="Unassembled WGS sequence"/>
</dbReference>
<evidence type="ECO:0000256" key="2">
    <source>
        <dbReference type="SAM" id="Phobius"/>
    </source>
</evidence>
<protein>
    <submittedName>
        <fullName evidence="4">Uncharacterized protein</fullName>
    </submittedName>
</protein>
<dbReference type="InterPro" id="IPR052806">
    <property type="entry name" value="Fasciclin-like_AGP"/>
</dbReference>
<evidence type="ECO:0000313" key="4">
    <source>
        <dbReference type="EMBL" id="KAK1694936.1"/>
    </source>
</evidence>
<dbReference type="AlphaFoldDB" id="A0AAD8X366"/>
<proteinExistence type="predicted"/>
<feature type="region of interest" description="Disordered" evidence="1">
    <location>
        <begin position="80"/>
        <end position="138"/>
    </location>
</feature>
<feature type="signal peptide" evidence="3">
    <location>
        <begin position="1"/>
        <end position="22"/>
    </location>
</feature>
<name>A0AAD8X366_LOLMU</name>
<evidence type="ECO:0000256" key="3">
    <source>
        <dbReference type="SAM" id="SignalP"/>
    </source>
</evidence>
<accession>A0AAD8X366</accession>
<reference evidence="4" key="1">
    <citation type="submission" date="2023-07" db="EMBL/GenBank/DDBJ databases">
        <title>A chromosome-level genome assembly of Lolium multiflorum.</title>
        <authorList>
            <person name="Chen Y."/>
            <person name="Copetti D."/>
            <person name="Kolliker R."/>
            <person name="Studer B."/>
        </authorList>
    </citation>
    <scope>NUCLEOTIDE SEQUENCE</scope>
    <source>
        <strain evidence="4">02402/16</strain>
        <tissue evidence="4">Leaf</tissue>
    </source>
</reference>
<dbReference type="PANTHER" id="PTHR33985">
    <property type="entry name" value="OS02G0491300 PROTEIN-RELATED"/>
    <property type="match status" value="1"/>
</dbReference>
<feature type="transmembrane region" description="Helical" evidence="2">
    <location>
        <begin position="516"/>
        <end position="540"/>
    </location>
</feature>
<evidence type="ECO:0000256" key="1">
    <source>
        <dbReference type="SAM" id="MobiDB-lite"/>
    </source>
</evidence>
<dbReference type="EMBL" id="JAUUTY010000001">
    <property type="protein sequence ID" value="KAK1694936.1"/>
    <property type="molecule type" value="Genomic_DNA"/>
</dbReference>
<keyword evidence="2" id="KW-0472">Membrane</keyword>
<keyword evidence="5" id="KW-1185">Reference proteome</keyword>
<feature type="region of interest" description="Disordered" evidence="1">
    <location>
        <begin position="314"/>
        <end position="351"/>
    </location>
</feature>